<name>A0A1I3WEN5_9HYPH</name>
<protein>
    <submittedName>
        <fullName evidence="2">Uncharacterized protein</fullName>
    </submittedName>
</protein>
<sequence>MLGFRTRNPDRDRETDAARIQKLRQALFDVRSELEGEKVGLQGRYETASADAAFSQQAMEEGRGSPEISTRIDDLTTSLINYSRRIATLDRQSAFIGEMLVKLEGYPGGGEARRRQAAPREGSG</sequence>
<keyword evidence="3" id="KW-1185">Reference proteome</keyword>
<accession>A0A1I3WEN5</accession>
<evidence type="ECO:0000313" key="3">
    <source>
        <dbReference type="Proteomes" id="UP000323300"/>
    </source>
</evidence>
<evidence type="ECO:0000313" key="2">
    <source>
        <dbReference type="EMBL" id="SFK04901.1"/>
    </source>
</evidence>
<dbReference type="OrthoDB" id="8115673at2"/>
<feature type="region of interest" description="Disordered" evidence="1">
    <location>
        <begin position="105"/>
        <end position="124"/>
    </location>
</feature>
<organism evidence="2 3">
    <name type="scientific">Neomesorhizobium albiziae</name>
    <dbReference type="NCBI Taxonomy" id="335020"/>
    <lineage>
        <taxon>Bacteria</taxon>
        <taxon>Pseudomonadati</taxon>
        <taxon>Pseudomonadota</taxon>
        <taxon>Alphaproteobacteria</taxon>
        <taxon>Hyphomicrobiales</taxon>
        <taxon>Phyllobacteriaceae</taxon>
        <taxon>Neomesorhizobium</taxon>
    </lineage>
</organism>
<dbReference type="Proteomes" id="UP000323300">
    <property type="component" value="Unassembled WGS sequence"/>
</dbReference>
<proteinExistence type="predicted"/>
<gene>
    <name evidence="2" type="ORF">SAMN04488498_102106</name>
</gene>
<reference evidence="2 3" key="1">
    <citation type="submission" date="2016-10" db="EMBL/GenBank/DDBJ databases">
        <authorList>
            <person name="Varghese N."/>
            <person name="Submissions S."/>
        </authorList>
    </citation>
    <scope>NUCLEOTIDE SEQUENCE [LARGE SCALE GENOMIC DNA]</scope>
    <source>
        <strain evidence="2 3">DSM 21822</strain>
    </source>
</reference>
<dbReference type="RefSeq" id="WP_149758615.1">
    <property type="nucleotide sequence ID" value="NZ_BSPE01000028.1"/>
</dbReference>
<dbReference type="AlphaFoldDB" id="A0A1I3WEN5"/>
<dbReference type="EMBL" id="FOSL01000002">
    <property type="protein sequence ID" value="SFK04901.1"/>
    <property type="molecule type" value="Genomic_DNA"/>
</dbReference>
<evidence type="ECO:0000256" key="1">
    <source>
        <dbReference type="SAM" id="MobiDB-lite"/>
    </source>
</evidence>